<accession>A0AAW0F4H4</accession>
<evidence type="ECO:0000313" key="2">
    <source>
        <dbReference type="EMBL" id="KAK7201105.1"/>
    </source>
</evidence>
<feature type="compositionally biased region" description="Low complexity" evidence="1">
    <location>
        <begin position="97"/>
        <end position="107"/>
    </location>
</feature>
<gene>
    <name evidence="2" type="ORF">NESM_000171100</name>
</gene>
<dbReference type="Proteomes" id="UP001430356">
    <property type="component" value="Unassembled WGS sequence"/>
</dbReference>
<protein>
    <submittedName>
        <fullName evidence="2">Uncharacterized protein</fullName>
    </submittedName>
</protein>
<proteinExistence type="predicted"/>
<reference evidence="2 3" key="1">
    <citation type="journal article" date="2021" name="MBio">
        <title>A New Model Trypanosomatid, Novymonas esmeraldas: Genomic Perception of Its 'Candidatus Pandoraea novymonadis' Endosymbiont.</title>
        <authorList>
            <person name="Zakharova A."/>
            <person name="Saura A."/>
            <person name="Butenko A."/>
            <person name="Podesvova L."/>
            <person name="Warmusova S."/>
            <person name="Kostygov A.Y."/>
            <person name="Nenarokova A."/>
            <person name="Lukes J."/>
            <person name="Opperdoes F.R."/>
            <person name="Yurchenko V."/>
        </authorList>
    </citation>
    <scope>NUCLEOTIDE SEQUENCE [LARGE SCALE GENOMIC DNA]</scope>
    <source>
        <strain evidence="2 3">E262AT.01</strain>
    </source>
</reference>
<organism evidence="2 3">
    <name type="scientific">Novymonas esmeraldas</name>
    <dbReference type="NCBI Taxonomy" id="1808958"/>
    <lineage>
        <taxon>Eukaryota</taxon>
        <taxon>Discoba</taxon>
        <taxon>Euglenozoa</taxon>
        <taxon>Kinetoplastea</taxon>
        <taxon>Metakinetoplastina</taxon>
        <taxon>Trypanosomatida</taxon>
        <taxon>Trypanosomatidae</taxon>
        <taxon>Novymonas</taxon>
    </lineage>
</organism>
<dbReference type="EMBL" id="JAECZO010000011">
    <property type="protein sequence ID" value="KAK7201105.1"/>
    <property type="molecule type" value="Genomic_DNA"/>
</dbReference>
<name>A0AAW0F4H4_9TRYP</name>
<evidence type="ECO:0000313" key="3">
    <source>
        <dbReference type="Proteomes" id="UP001430356"/>
    </source>
</evidence>
<feature type="region of interest" description="Disordered" evidence="1">
    <location>
        <begin position="83"/>
        <end position="115"/>
    </location>
</feature>
<comment type="caution">
    <text evidence="2">The sequence shown here is derived from an EMBL/GenBank/DDBJ whole genome shotgun (WGS) entry which is preliminary data.</text>
</comment>
<dbReference type="AlphaFoldDB" id="A0AAW0F4H4"/>
<sequence length="249" mass="27520">MRRRCLLVDTVRVSGFTDMEAVLLRCPKFFAKENLVTVFPEAERCAQHLQSASAPSAPPHYYLLYTFQASDFVEEERIACSETGESQALTSEDDDAPTGTTSATPSPVYSPAKTTEDDFSDLIHYSPTSVEWKDRSRDRFFSFMAAVRARVEARLGCTDEPSPRFFMDWPDPATGLPITSERGASIFCDADAMQQFFAFNSVLIAGPGGGCRMIEHPRLGLNVYPAAGVLVLPQDAEAMLCETIRSFEA</sequence>
<keyword evidence="3" id="KW-1185">Reference proteome</keyword>
<evidence type="ECO:0000256" key="1">
    <source>
        <dbReference type="SAM" id="MobiDB-lite"/>
    </source>
</evidence>